<proteinExistence type="predicted"/>
<feature type="non-terminal residue" evidence="1">
    <location>
        <position position="43"/>
    </location>
</feature>
<evidence type="ECO:0000313" key="2">
    <source>
        <dbReference type="Proteomes" id="UP000003861"/>
    </source>
</evidence>
<organism evidence="1 2">
    <name type="scientific">Halorhabdus tiamatea SARL4B</name>
    <dbReference type="NCBI Taxonomy" id="1033806"/>
    <lineage>
        <taxon>Archaea</taxon>
        <taxon>Methanobacteriati</taxon>
        <taxon>Methanobacteriota</taxon>
        <taxon>Stenosarchaea group</taxon>
        <taxon>Halobacteria</taxon>
        <taxon>Halobacteriales</taxon>
        <taxon>Haloarculaceae</taxon>
        <taxon>Halorhabdus</taxon>
    </lineage>
</organism>
<reference evidence="1 2" key="2">
    <citation type="journal article" date="2013" name="PLoS ONE">
        <title>INDIGO - INtegrated Data Warehouse of MIcrobial GenOmes with Examples from the Red Sea Extremophiles.</title>
        <authorList>
            <person name="Alam I."/>
            <person name="Antunes A."/>
            <person name="Kamau A.A."/>
            <person name="Ba Alawi W."/>
            <person name="Kalkatawi M."/>
            <person name="Stingl U."/>
            <person name="Bajic V.B."/>
        </authorList>
    </citation>
    <scope>NUCLEOTIDE SEQUENCE [LARGE SCALE GENOMIC DNA]</scope>
    <source>
        <strain evidence="1 2">SARL4B</strain>
    </source>
</reference>
<protein>
    <submittedName>
        <fullName evidence="1">Uncharacterized protein</fullName>
    </submittedName>
</protein>
<gene>
    <name evidence="1" type="ORF">HLRTI_003193</name>
</gene>
<comment type="caution">
    <text evidence="1">The sequence shown here is derived from an EMBL/GenBank/DDBJ whole genome shotgun (WGS) entry which is preliminary data.</text>
</comment>
<dbReference type="Proteomes" id="UP000003861">
    <property type="component" value="Unassembled WGS sequence"/>
</dbReference>
<sequence>MRGVELVRCRHVVGLQPLAVSLPSQIVEELYVVGTCLLRSLDG</sequence>
<evidence type="ECO:0000313" key="1">
    <source>
        <dbReference type="EMBL" id="ERJ04825.1"/>
    </source>
</evidence>
<name>U2F371_9EURY</name>
<dbReference type="AlphaFoldDB" id="U2F371"/>
<accession>U2F371</accession>
<reference evidence="1 2" key="1">
    <citation type="journal article" date="2011" name="J. Bacteriol.">
        <title>Genome sequence of Halorhabdus tiamatea, the first archaeon isolated from a deep-sea anoxic brine lake.</title>
        <authorList>
            <person name="Antunes A."/>
            <person name="Alam I."/>
            <person name="Bajic V.B."/>
            <person name="Stingl U."/>
        </authorList>
    </citation>
    <scope>NUCLEOTIDE SEQUENCE [LARGE SCALE GENOMIC DNA]</scope>
    <source>
        <strain evidence="1 2">SARL4B</strain>
    </source>
</reference>
<dbReference type="EMBL" id="AFNT02000054">
    <property type="protein sequence ID" value="ERJ04825.1"/>
    <property type="molecule type" value="Genomic_DNA"/>
</dbReference>